<dbReference type="RefSeq" id="XP_009493635.1">
    <property type="nucleotide sequence ID" value="XM_009495360.1"/>
</dbReference>
<feature type="compositionally biased region" description="Polar residues" evidence="2">
    <location>
        <begin position="124"/>
        <end position="136"/>
    </location>
</feature>
<feature type="region of interest" description="Disordered" evidence="2">
    <location>
        <begin position="335"/>
        <end position="511"/>
    </location>
</feature>
<evidence type="ECO:0000313" key="3">
    <source>
        <dbReference type="EMBL" id="KCV72057.1"/>
    </source>
</evidence>
<feature type="coiled-coil region" evidence="1">
    <location>
        <begin position="51"/>
        <end position="117"/>
    </location>
</feature>
<keyword evidence="1" id="KW-0175">Coiled coil</keyword>
<evidence type="ECO:0000313" key="4">
    <source>
        <dbReference type="Proteomes" id="UP000030693"/>
    </source>
</evidence>
<evidence type="ECO:0000256" key="1">
    <source>
        <dbReference type="SAM" id="Coils"/>
    </source>
</evidence>
<feature type="compositionally biased region" description="Polar residues" evidence="2">
    <location>
        <begin position="500"/>
        <end position="510"/>
    </location>
</feature>
<feature type="compositionally biased region" description="Low complexity" evidence="2">
    <location>
        <begin position="353"/>
        <end position="380"/>
    </location>
</feature>
<feature type="region of interest" description="Disordered" evidence="2">
    <location>
        <begin position="1"/>
        <end position="26"/>
    </location>
</feature>
<feature type="region of interest" description="Disordered" evidence="2">
    <location>
        <begin position="124"/>
        <end position="192"/>
    </location>
</feature>
<feature type="compositionally biased region" description="Low complexity" evidence="2">
    <location>
        <begin position="449"/>
        <end position="475"/>
    </location>
</feature>
<dbReference type="GeneID" id="20526191"/>
<proteinExistence type="predicted"/>
<accession>A0A058ZF03</accession>
<dbReference type="EMBL" id="KB932202">
    <property type="protein sequence ID" value="KCV72057.1"/>
    <property type="molecule type" value="Genomic_DNA"/>
</dbReference>
<keyword evidence="4" id="KW-1185">Reference proteome</keyword>
<evidence type="ECO:0000256" key="2">
    <source>
        <dbReference type="SAM" id="MobiDB-lite"/>
    </source>
</evidence>
<name>A0A058ZF03_FONAL</name>
<protein>
    <submittedName>
        <fullName evidence="3">Uncharacterized protein</fullName>
    </submittedName>
</protein>
<feature type="compositionally biased region" description="Low complexity" evidence="2">
    <location>
        <begin position="484"/>
        <end position="499"/>
    </location>
</feature>
<feature type="compositionally biased region" description="Polar residues" evidence="2">
    <location>
        <begin position="178"/>
        <end position="191"/>
    </location>
</feature>
<dbReference type="Proteomes" id="UP000030693">
    <property type="component" value="Unassembled WGS sequence"/>
</dbReference>
<gene>
    <name evidence="3" type="ORF">H696_01466</name>
</gene>
<feature type="compositionally biased region" description="Basic residues" evidence="2">
    <location>
        <begin position="160"/>
        <end position="173"/>
    </location>
</feature>
<dbReference type="AlphaFoldDB" id="A0A058ZF03"/>
<sequence length="658" mass="70027">MDVPAPGLGPPRGGRPPSTAPTPRLSASRVNTLNSRLDVARTESRLLVQERDAAIQELAAANLEKSRLAKDMALAQKEHEATTANLRDLLAKAQEQVTQLTERLDNAQLEINNLHMKLRARSLSDTSGIPSGESPSTPMPGAAMHMHQESFSGGALSPRHPPHQHHHHHHHHQQQQQMQAATGGSPDNGQGLSRRASILLQSEHSPSMSLSAITLPGFLQPARSLIAAAEHRDTHEIISHTGAIVFIVSQFIDDCLLICKDSPAMPLEVREFVFIIEKDLQLRLSKLLNTSQSIATGSGPQMAVPEMTPLLVSIGNNTQEMLRAVAPFRPVAMHQASGSFSQSQQQQPPPYPQHQQQFSQSQFSQQQQQQQQQQQPYYSPLPSPHQYHHQQAGPLRSSAPIQPNATHPSLLGAGQTSAPVLSASSAGTAAGAGPRLMGGDPMSPSHFIGGSMSSSSSSGMLTSTSDSPHGGWSPAPGGGGPGSRSGPSPGPGNASAPLSTATIDQATDDGSSGVHRHIAILIDEIIAESRGLAQHLKAYQTKHGELRTEGVPPHALAHSPSLLDLSAQCLAALDCVIRPAQTLRDFAFSHRTTAFRRSLYSAVEKLLTDISEHVAGLGQAQADLRANPGIGAESISSVLVPLLRQINHLKSLLPPGSH</sequence>
<feature type="compositionally biased region" description="Low complexity" evidence="2">
    <location>
        <begin position="422"/>
        <end position="433"/>
    </location>
</feature>
<organism evidence="3">
    <name type="scientific">Fonticula alba</name>
    <name type="common">Slime mold</name>
    <dbReference type="NCBI Taxonomy" id="691883"/>
    <lineage>
        <taxon>Eukaryota</taxon>
        <taxon>Rotosphaerida</taxon>
        <taxon>Fonticulaceae</taxon>
        <taxon>Fonticula</taxon>
    </lineage>
</organism>
<reference evidence="3" key="1">
    <citation type="submission" date="2013-04" db="EMBL/GenBank/DDBJ databases">
        <title>The Genome Sequence of Fonticula alba ATCC 38817.</title>
        <authorList>
            <consortium name="The Broad Institute Genomics Platform"/>
            <person name="Russ C."/>
            <person name="Cuomo C."/>
            <person name="Burger G."/>
            <person name="Gray M.W."/>
            <person name="Holland P.W.H."/>
            <person name="King N."/>
            <person name="Lang F.B.F."/>
            <person name="Roger A.J."/>
            <person name="Ruiz-Trillo I."/>
            <person name="Brown M."/>
            <person name="Walker B."/>
            <person name="Young S."/>
            <person name="Zeng Q."/>
            <person name="Gargeya S."/>
            <person name="Fitzgerald M."/>
            <person name="Haas B."/>
            <person name="Abouelleil A."/>
            <person name="Allen A.W."/>
            <person name="Alvarado L."/>
            <person name="Arachchi H.M."/>
            <person name="Berlin A.M."/>
            <person name="Chapman S.B."/>
            <person name="Gainer-Dewar J."/>
            <person name="Goldberg J."/>
            <person name="Griggs A."/>
            <person name="Gujja S."/>
            <person name="Hansen M."/>
            <person name="Howarth C."/>
            <person name="Imamovic A."/>
            <person name="Ireland A."/>
            <person name="Larimer J."/>
            <person name="McCowan C."/>
            <person name="Murphy C."/>
            <person name="Pearson M."/>
            <person name="Poon T.W."/>
            <person name="Priest M."/>
            <person name="Roberts A."/>
            <person name="Saif S."/>
            <person name="Shea T."/>
            <person name="Sisk P."/>
            <person name="Sykes S."/>
            <person name="Wortman J."/>
            <person name="Nusbaum C."/>
            <person name="Birren B."/>
        </authorList>
    </citation>
    <scope>NUCLEOTIDE SEQUENCE [LARGE SCALE GENOMIC DNA]</scope>
    <source>
        <strain evidence="3">ATCC 38817</strain>
    </source>
</reference>